<keyword evidence="2" id="KW-0808">Transferase</keyword>
<dbReference type="Gene3D" id="3.40.630.30">
    <property type="match status" value="1"/>
</dbReference>
<dbReference type="SUPFAM" id="SSF55729">
    <property type="entry name" value="Acyl-CoA N-acyltransferases (Nat)"/>
    <property type="match status" value="1"/>
</dbReference>
<dbReference type="AlphaFoldDB" id="A0A1R0FA69"/>
<gene>
    <name evidence="2" type="ORF">PEB0149_012550</name>
</gene>
<evidence type="ECO:0000259" key="1">
    <source>
        <dbReference type="PROSITE" id="PS51186"/>
    </source>
</evidence>
<dbReference type="PANTHER" id="PTHR43792">
    <property type="entry name" value="GNAT FAMILY, PUTATIVE (AFU_ORTHOLOGUE AFUA_3G00765)-RELATED-RELATED"/>
    <property type="match status" value="1"/>
</dbReference>
<keyword evidence="3" id="KW-1185">Reference proteome</keyword>
<dbReference type="InterPro" id="IPR051531">
    <property type="entry name" value="N-acetyltransferase"/>
</dbReference>
<proteinExistence type="predicted"/>
<dbReference type="GO" id="GO:0016747">
    <property type="term" value="F:acyltransferase activity, transferring groups other than amino-acyl groups"/>
    <property type="evidence" value="ECO:0007669"/>
    <property type="project" value="InterPro"/>
</dbReference>
<evidence type="ECO:0000313" key="3">
    <source>
        <dbReference type="Proteomes" id="UP000187344"/>
    </source>
</evidence>
<protein>
    <submittedName>
        <fullName evidence="2">Protein N-acetyltransferase, RimJ/RimL family</fullName>
    </submittedName>
</protein>
<organism evidence="2 3">
    <name type="scientific">Bartonella apis</name>
    <dbReference type="NCBI Taxonomy" id="1686310"/>
    <lineage>
        <taxon>Bacteria</taxon>
        <taxon>Pseudomonadati</taxon>
        <taxon>Pseudomonadota</taxon>
        <taxon>Alphaproteobacteria</taxon>
        <taxon>Hyphomicrobiales</taxon>
        <taxon>Bartonellaceae</taxon>
        <taxon>Bartonella</taxon>
    </lineage>
</organism>
<dbReference type="STRING" id="1686310.BBC0244_017390"/>
<feature type="domain" description="N-acetyltransferase" evidence="1">
    <location>
        <begin position="27"/>
        <end position="185"/>
    </location>
</feature>
<name>A0A1R0FA69_9HYPH</name>
<dbReference type="InterPro" id="IPR016181">
    <property type="entry name" value="Acyl_CoA_acyltransferase"/>
</dbReference>
<sequence>MSTELLEEIRKRPPRTLDCPVLVTERLVLRAPNVEDMDAIADLANNRNVSAMLQSVPFPFTRKHAAEYILRSVAGEMGYCAYAITKAEDGAFIGACHIKDREEGEGLSLRYWIGKPYWNMGYATEAVGSLIDAAFRATDIDALYVSNFAANKASRRVIEKQGFEYIGTSEQNSLVSGLVIADNYVLEREKWIGQLSKCA</sequence>
<dbReference type="RefSeq" id="WP_225868098.1">
    <property type="nucleotide sequence ID" value="NZ_CALYQA010000006.1"/>
</dbReference>
<dbReference type="PROSITE" id="PS51186">
    <property type="entry name" value="GNAT"/>
    <property type="match status" value="1"/>
</dbReference>
<dbReference type="EMBL" id="LXYT01000001">
    <property type="protein sequence ID" value="OLY43818.1"/>
    <property type="molecule type" value="Genomic_DNA"/>
</dbReference>
<comment type="caution">
    <text evidence="2">The sequence shown here is derived from an EMBL/GenBank/DDBJ whole genome shotgun (WGS) entry which is preliminary data.</text>
</comment>
<evidence type="ECO:0000313" key="2">
    <source>
        <dbReference type="EMBL" id="OLY43818.1"/>
    </source>
</evidence>
<reference evidence="2 3" key="1">
    <citation type="submission" date="2016-12" db="EMBL/GenBank/DDBJ databases">
        <title>Comparative genomics of Bartonella apis.</title>
        <authorList>
            <person name="Engel P."/>
        </authorList>
    </citation>
    <scope>NUCLEOTIDE SEQUENCE [LARGE SCALE GENOMIC DNA]</scope>
    <source>
        <strain evidence="2 3">PEB0149</strain>
    </source>
</reference>
<dbReference type="PANTHER" id="PTHR43792:SF1">
    <property type="entry name" value="N-ACETYLTRANSFERASE DOMAIN-CONTAINING PROTEIN"/>
    <property type="match status" value="1"/>
</dbReference>
<dbReference type="Pfam" id="PF13302">
    <property type="entry name" value="Acetyltransf_3"/>
    <property type="match status" value="1"/>
</dbReference>
<dbReference type="Proteomes" id="UP000187344">
    <property type="component" value="Unassembled WGS sequence"/>
</dbReference>
<dbReference type="InterPro" id="IPR000182">
    <property type="entry name" value="GNAT_dom"/>
</dbReference>
<accession>A0A1R0FA69</accession>